<name>A0ABN9UCQ6_9DINO</name>
<proteinExistence type="predicted"/>
<reference evidence="2" key="1">
    <citation type="submission" date="2023-10" db="EMBL/GenBank/DDBJ databases">
        <authorList>
            <person name="Chen Y."/>
            <person name="Shah S."/>
            <person name="Dougan E. K."/>
            <person name="Thang M."/>
            <person name="Chan C."/>
        </authorList>
    </citation>
    <scope>NUCLEOTIDE SEQUENCE [LARGE SCALE GENOMIC DNA]</scope>
</reference>
<feature type="region of interest" description="Disordered" evidence="1">
    <location>
        <begin position="67"/>
        <end position="87"/>
    </location>
</feature>
<evidence type="ECO:0000313" key="3">
    <source>
        <dbReference type="Proteomes" id="UP001189429"/>
    </source>
</evidence>
<evidence type="ECO:0000313" key="2">
    <source>
        <dbReference type="EMBL" id="CAK0857149.1"/>
    </source>
</evidence>
<sequence length="161" mass="16466">VVALAAQTADDVERFLQANAVDPEAAVRLRGLPPELQRRVLERGGLSATRNPSAVLIARMRDAEKGEVVTQAGVGEPAPPPAENGHPGVEALIAAHGLDARAALALRALPPEKQDVAAQLDLAVARHPSAFVMAALAKAPFAEGSAALLAAACTVPLTVVS</sequence>
<feature type="non-terminal residue" evidence="2">
    <location>
        <position position="1"/>
    </location>
</feature>
<dbReference type="Proteomes" id="UP001189429">
    <property type="component" value="Unassembled WGS sequence"/>
</dbReference>
<accession>A0ABN9UCQ6</accession>
<keyword evidence="3" id="KW-1185">Reference proteome</keyword>
<protein>
    <submittedName>
        <fullName evidence="2">Uncharacterized protein</fullName>
    </submittedName>
</protein>
<comment type="caution">
    <text evidence="2">The sequence shown here is derived from an EMBL/GenBank/DDBJ whole genome shotgun (WGS) entry which is preliminary data.</text>
</comment>
<dbReference type="EMBL" id="CAUYUJ010015704">
    <property type="protein sequence ID" value="CAK0857149.1"/>
    <property type="molecule type" value="Genomic_DNA"/>
</dbReference>
<organism evidence="2 3">
    <name type="scientific">Prorocentrum cordatum</name>
    <dbReference type="NCBI Taxonomy" id="2364126"/>
    <lineage>
        <taxon>Eukaryota</taxon>
        <taxon>Sar</taxon>
        <taxon>Alveolata</taxon>
        <taxon>Dinophyceae</taxon>
        <taxon>Prorocentrales</taxon>
        <taxon>Prorocentraceae</taxon>
        <taxon>Prorocentrum</taxon>
    </lineage>
</organism>
<gene>
    <name evidence="2" type="ORF">PCOR1329_LOCUS47329</name>
</gene>
<evidence type="ECO:0000256" key="1">
    <source>
        <dbReference type="SAM" id="MobiDB-lite"/>
    </source>
</evidence>